<dbReference type="InterPro" id="IPR036570">
    <property type="entry name" value="HORMA_dom_sf"/>
</dbReference>
<dbReference type="SUPFAM" id="SSF56019">
    <property type="entry name" value="The spindle assembly checkpoint protein mad2"/>
    <property type="match status" value="1"/>
</dbReference>
<keyword evidence="3" id="KW-1185">Reference proteome</keyword>
<accession>A0AAW1SBY5</accession>
<dbReference type="PANTHER" id="PTHR11842">
    <property type="entry name" value="MITOTIC SPINDLE ASSEMBLY CHECKPOINT PROTEIN MAD2"/>
    <property type="match status" value="1"/>
</dbReference>
<dbReference type="Proteomes" id="UP001438707">
    <property type="component" value="Unassembled WGS sequence"/>
</dbReference>
<evidence type="ECO:0000313" key="3">
    <source>
        <dbReference type="Proteomes" id="UP001438707"/>
    </source>
</evidence>
<name>A0AAW1SBY5_9CHLO</name>
<dbReference type="Gene3D" id="3.30.900.10">
    <property type="entry name" value="HORMA domain"/>
    <property type="match status" value="1"/>
</dbReference>
<feature type="domain" description="HORMA" evidence="1">
    <location>
        <begin position="20"/>
        <end position="199"/>
    </location>
</feature>
<comment type="caution">
    <text evidence="2">The sequence shown here is derived from an EMBL/GenBank/DDBJ whole genome shotgun (WGS) entry which is preliminary data.</text>
</comment>
<dbReference type="GO" id="GO:0016035">
    <property type="term" value="C:zeta DNA polymerase complex"/>
    <property type="evidence" value="ECO:0007669"/>
    <property type="project" value="TreeGrafter"/>
</dbReference>
<evidence type="ECO:0000259" key="1">
    <source>
        <dbReference type="PROSITE" id="PS50815"/>
    </source>
</evidence>
<dbReference type="InterPro" id="IPR045091">
    <property type="entry name" value="Mad2-like"/>
</dbReference>
<evidence type="ECO:0000313" key="2">
    <source>
        <dbReference type="EMBL" id="KAK9843305.1"/>
    </source>
</evidence>
<dbReference type="PROSITE" id="PS50815">
    <property type="entry name" value="HORMA"/>
    <property type="match status" value="1"/>
</dbReference>
<sequence>MAESSELNDPALVPASVVRDEVVSAVLEFLEASLHQILHSRSIYSSALFERRRLYSTVVQAARHPGLVKYIQGVIQSLKGALLASELDKVVIALNTDQGTLVEQFVFDMPMVLVNMSSEDVAELEPLFRSTLLKLQNCSALLEPIPAGCTFEIWAECQSGDPLPAQAWVQQQPPECEHRIIPIKSGHLTSGHLDLQVKSTSNGRLASSSIMVH</sequence>
<protein>
    <recommendedName>
        <fullName evidence="1">HORMA domain-containing protein</fullName>
    </recommendedName>
</protein>
<dbReference type="Pfam" id="PF02301">
    <property type="entry name" value="HORMA"/>
    <property type="match status" value="1"/>
</dbReference>
<organism evidence="2 3">
    <name type="scientific">Apatococcus lobatus</name>
    <dbReference type="NCBI Taxonomy" id="904363"/>
    <lineage>
        <taxon>Eukaryota</taxon>
        <taxon>Viridiplantae</taxon>
        <taxon>Chlorophyta</taxon>
        <taxon>core chlorophytes</taxon>
        <taxon>Trebouxiophyceae</taxon>
        <taxon>Chlorellales</taxon>
        <taxon>Chlorellaceae</taxon>
        <taxon>Apatococcus</taxon>
    </lineage>
</organism>
<dbReference type="PANTHER" id="PTHR11842:SF10">
    <property type="entry name" value="MITOTIC SPINDLE ASSEMBLY CHECKPOINT PROTEIN MAD2B"/>
    <property type="match status" value="1"/>
</dbReference>
<dbReference type="EMBL" id="JALJOS010000002">
    <property type="protein sequence ID" value="KAK9843305.1"/>
    <property type="molecule type" value="Genomic_DNA"/>
</dbReference>
<reference evidence="2 3" key="1">
    <citation type="journal article" date="2024" name="Nat. Commun.">
        <title>Phylogenomics reveals the evolutionary origins of lichenization in chlorophyte algae.</title>
        <authorList>
            <person name="Puginier C."/>
            <person name="Libourel C."/>
            <person name="Otte J."/>
            <person name="Skaloud P."/>
            <person name="Haon M."/>
            <person name="Grisel S."/>
            <person name="Petersen M."/>
            <person name="Berrin J.G."/>
            <person name="Delaux P.M."/>
            <person name="Dal Grande F."/>
            <person name="Keller J."/>
        </authorList>
    </citation>
    <scope>NUCLEOTIDE SEQUENCE [LARGE SCALE GENOMIC DNA]</scope>
    <source>
        <strain evidence="2 3">SAG 2145</strain>
    </source>
</reference>
<proteinExistence type="predicted"/>
<dbReference type="AlphaFoldDB" id="A0AAW1SBY5"/>
<dbReference type="InterPro" id="IPR003511">
    <property type="entry name" value="HORMA_dom"/>
</dbReference>
<gene>
    <name evidence="2" type="ORF">WJX74_010099</name>
</gene>